<dbReference type="OrthoDB" id="671263at2"/>
<dbReference type="EMBL" id="PYAW01000001">
    <property type="protein sequence ID" value="PSL49866.1"/>
    <property type="molecule type" value="Genomic_DNA"/>
</dbReference>
<gene>
    <name evidence="1" type="ORF">CLV51_1011203</name>
</gene>
<accession>A0A2P8HUG5</accession>
<comment type="caution">
    <text evidence="1">The sequence shown here is derived from an EMBL/GenBank/DDBJ whole genome shotgun (WGS) entry which is preliminary data.</text>
</comment>
<keyword evidence="2" id="KW-1185">Reference proteome</keyword>
<name>A0A2P8HUG5_CHINA</name>
<protein>
    <submittedName>
        <fullName evidence="1">Uncharacterized protein</fullName>
    </submittedName>
</protein>
<organism evidence="1 2">
    <name type="scientific">Chitinophaga niastensis</name>
    <dbReference type="NCBI Taxonomy" id="536980"/>
    <lineage>
        <taxon>Bacteria</taxon>
        <taxon>Pseudomonadati</taxon>
        <taxon>Bacteroidota</taxon>
        <taxon>Chitinophagia</taxon>
        <taxon>Chitinophagales</taxon>
        <taxon>Chitinophagaceae</taxon>
        <taxon>Chitinophaga</taxon>
    </lineage>
</organism>
<evidence type="ECO:0000313" key="2">
    <source>
        <dbReference type="Proteomes" id="UP000240971"/>
    </source>
</evidence>
<proteinExistence type="predicted"/>
<reference evidence="1 2" key="1">
    <citation type="submission" date="2018-03" db="EMBL/GenBank/DDBJ databases">
        <title>Genomic Encyclopedia of Archaeal and Bacterial Type Strains, Phase II (KMG-II): from individual species to whole genera.</title>
        <authorList>
            <person name="Goeker M."/>
        </authorList>
    </citation>
    <scope>NUCLEOTIDE SEQUENCE [LARGE SCALE GENOMIC DNA]</scope>
    <source>
        <strain evidence="1 2">DSM 24859</strain>
    </source>
</reference>
<dbReference type="AlphaFoldDB" id="A0A2P8HUG5"/>
<evidence type="ECO:0000313" key="1">
    <source>
        <dbReference type="EMBL" id="PSL49866.1"/>
    </source>
</evidence>
<sequence>MKTSNKLLIGFSGTLVLLMLFSAIILRADYSKGITNVENRQSSQGPDFKKETIRPFKVLVLTRNPTFATINKAQVKIEIGPDDKSETREEVQYINPVSVNSGDSYSLEHHSNITFTQSGDTLHIFINKPGDINITCPALEAISSNYCDLNVNGLKVPQLNVYAGPKTATYFSGNKVTALSFTGEAASTLSLEDQNIIDTVRIKLGKGSSLTFGDVPYRFSDIKVDSLRELNISGKGLNSITQIK</sequence>
<dbReference type="RefSeq" id="WP_106527063.1">
    <property type="nucleotide sequence ID" value="NZ_PYAW01000001.1"/>
</dbReference>
<dbReference type="Proteomes" id="UP000240971">
    <property type="component" value="Unassembled WGS sequence"/>
</dbReference>